<dbReference type="RefSeq" id="WP_010841664.1">
    <property type="nucleotide sequence ID" value="NZ_AQPW01000004.1"/>
</dbReference>
<dbReference type="PANTHER" id="PTHR30121">
    <property type="entry name" value="UNCHARACTERIZED PROTEIN YJGR-RELATED"/>
    <property type="match status" value="1"/>
</dbReference>
<dbReference type="PATRIC" id="fig|1316928.3.peg.1207"/>
<dbReference type="Proteomes" id="UP000013569">
    <property type="component" value="Unassembled WGS sequence"/>
</dbReference>
<evidence type="ECO:0000256" key="1">
    <source>
        <dbReference type="SAM" id="MobiDB-lite"/>
    </source>
</evidence>
<evidence type="ECO:0000313" key="3">
    <source>
        <dbReference type="EMBL" id="EON33903.1"/>
    </source>
</evidence>
<dbReference type="PANTHER" id="PTHR30121:SF6">
    <property type="entry name" value="SLR6007 PROTEIN"/>
    <property type="match status" value="1"/>
</dbReference>
<feature type="region of interest" description="Disordered" evidence="1">
    <location>
        <begin position="508"/>
        <end position="531"/>
    </location>
</feature>
<dbReference type="Pfam" id="PF05872">
    <property type="entry name" value="HerA_C"/>
    <property type="match status" value="1"/>
</dbReference>
<dbReference type="InterPro" id="IPR051162">
    <property type="entry name" value="T4SS_component"/>
</dbReference>
<organism evidence="3 4">
    <name type="scientific">Gordonia terrae C-6</name>
    <dbReference type="NCBI Taxonomy" id="1316928"/>
    <lineage>
        <taxon>Bacteria</taxon>
        <taxon>Bacillati</taxon>
        <taxon>Actinomycetota</taxon>
        <taxon>Actinomycetes</taxon>
        <taxon>Mycobacteriales</taxon>
        <taxon>Gordoniaceae</taxon>
        <taxon>Gordonia</taxon>
    </lineage>
</organism>
<feature type="compositionally biased region" description="Pro residues" evidence="1">
    <location>
        <begin position="473"/>
        <end position="489"/>
    </location>
</feature>
<evidence type="ECO:0000259" key="2">
    <source>
        <dbReference type="Pfam" id="PF05872"/>
    </source>
</evidence>
<accession>R7YD30</accession>
<gene>
    <name evidence="3" type="ORF">GTC6_06032</name>
</gene>
<dbReference type="SUPFAM" id="SSF52540">
    <property type="entry name" value="P-loop containing nucleoside triphosphate hydrolases"/>
    <property type="match status" value="1"/>
</dbReference>
<dbReference type="EMBL" id="AQPW01000004">
    <property type="protein sequence ID" value="EON33903.1"/>
    <property type="molecule type" value="Genomic_DNA"/>
</dbReference>
<proteinExistence type="predicted"/>
<dbReference type="InterPro" id="IPR033186">
    <property type="entry name" value="HerA_C"/>
</dbReference>
<comment type="caution">
    <text evidence="3">The sequence shown here is derived from an EMBL/GenBank/DDBJ whole genome shotgun (WGS) entry which is preliminary data.</text>
</comment>
<sequence length="531" mass="56006">MLVTEASSPAEGSPAQGSPAQSVAAGYAFTTPTLELGAVSVSGQVDPEAKVRIPLSMMNRHGLIAGATGTGKTKTLQLIAEQLSSNGVPVVMADIKGDLSGLSRAGASNDKIVDRTQQTGDDWQPAAHPVEFVSLGSEGIGVPIRATITSFGPILLSKVLRLNATQESTLGLIFHWADKKGLPLLDLKDLRSVIAFLTGDEGKAELKGIGGVSRQTAGVILRALTNLEADGGDTFFGEPEVDPADLIRTAADGRGIITLFELGTQAARPALFSTFLMWILADLFEFLPEVGDLDKPELVFIFDESHLLFDDASKAFVDQVVQTVKLIRSKGVGVFFCSQLPTDIPNEVLSQLGARVQHALRAFTPDDQKALRTTVKTYPVSEIYDLEQALTSLGTGEAIVTVLSERGAPTPVAWTVIRAPRSAMEAIGADAITGAAKSGPLYAKYGTPVDRKSAYEMLAANTLGPGESADAPAPVPTPPPAPAPTPAPEEPGLLTEVLTSKPMQSFLRSTASAAGREFSRAIFGTGRRRRR</sequence>
<protein>
    <submittedName>
        <fullName evidence="3">Putative ATPase</fullName>
    </submittedName>
</protein>
<feature type="region of interest" description="Disordered" evidence="1">
    <location>
        <begin position="463"/>
        <end position="494"/>
    </location>
</feature>
<name>R7YD30_9ACTN</name>
<feature type="domain" description="Helicase HerA-like C-terminal" evidence="2">
    <location>
        <begin position="44"/>
        <end position="530"/>
    </location>
</feature>
<reference evidence="3 4" key="1">
    <citation type="journal article" date="2013" name="Genome Announc.">
        <title>Draft Genome Sequence of a Benzothiophene-Desulfurizing Bacterium, Gordona terrae Strain C-6.</title>
        <authorList>
            <person name="Wang W."/>
            <person name="Ma T."/>
            <person name="Ren Y."/>
            <person name="Li G."/>
        </authorList>
    </citation>
    <scope>NUCLEOTIDE SEQUENCE [LARGE SCALE GENOMIC DNA]</scope>
    <source>
        <strain evidence="3 4">C-6</strain>
    </source>
</reference>
<dbReference type="OrthoDB" id="9758751at2"/>
<evidence type="ECO:0000313" key="4">
    <source>
        <dbReference type="Proteomes" id="UP000013569"/>
    </source>
</evidence>
<dbReference type="InterPro" id="IPR027417">
    <property type="entry name" value="P-loop_NTPase"/>
</dbReference>
<dbReference type="Gene3D" id="3.40.50.300">
    <property type="entry name" value="P-loop containing nucleotide triphosphate hydrolases"/>
    <property type="match status" value="2"/>
</dbReference>
<feature type="region of interest" description="Disordered" evidence="1">
    <location>
        <begin position="1"/>
        <end position="20"/>
    </location>
</feature>
<dbReference type="AlphaFoldDB" id="R7YD30"/>